<dbReference type="Proteomes" id="UP000242287">
    <property type="component" value="Unassembled WGS sequence"/>
</dbReference>
<dbReference type="Pfam" id="PF00092">
    <property type="entry name" value="VWA"/>
    <property type="match status" value="1"/>
</dbReference>
<dbReference type="SMART" id="SM00696">
    <property type="entry name" value="DM9"/>
    <property type="match status" value="1"/>
</dbReference>
<dbReference type="InterPro" id="IPR002035">
    <property type="entry name" value="VWF_A"/>
</dbReference>
<evidence type="ECO:0000259" key="1">
    <source>
        <dbReference type="PROSITE" id="PS50234"/>
    </source>
</evidence>
<reference evidence="2 3" key="1">
    <citation type="submission" date="2014-02" db="EMBL/GenBank/DDBJ databases">
        <title>Transposable element dynamics among asymbiotic and ectomycorrhizal Amanita fungi.</title>
        <authorList>
            <consortium name="DOE Joint Genome Institute"/>
            <person name="Hess J."/>
            <person name="Skrede I."/>
            <person name="Wolfe B."/>
            <person name="LaButti K."/>
            <person name="Ohm R.A."/>
            <person name="Grigoriev I.V."/>
            <person name="Pringle A."/>
        </authorList>
    </citation>
    <scope>NUCLEOTIDE SEQUENCE [LARGE SCALE GENOMIC DNA]</scope>
    <source>
        <strain evidence="2 3">SKay4041</strain>
    </source>
</reference>
<protein>
    <recommendedName>
        <fullName evidence="1">VWFA domain-containing protein</fullName>
    </recommendedName>
</protein>
<sequence length="369" mass="40811">MSPVAVEPVRDTLNQIVYGATQKPKTFKQWEDIAKDATKEIMIHGSPSPLVWVHVTGKAVPGNAIVAGEEHGHPLFIARTFYEVCIGKAGRHLERGAAFPYNGREIQTDSYEVLVPALQPLRYQVSETLRMKSIPRISGAIEVRGNSMIHSFTYNAISSLKSVVLVDDSSSMYGRLWPAAREALAGVVEVNSKYSTEGVDVYFMNNTRSELNLKSGTAVRQLFNSVIPQGETPTGARLEDLFKIYLPLIENPKSTYRPITLIVITDGEPTDDPKGVIASAARRLDQQKVPFGRFGIQFVQIGDDPDAAEALRELDDDIEAEYGVRDMVDSTRYHPSNPEFTVDTMTKVLFGAIDTHLDESGSVRAIPRM</sequence>
<dbReference type="SMART" id="SM00327">
    <property type="entry name" value="VWA"/>
    <property type="match status" value="1"/>
</dbReference>
<dbReference type="InterPro" id="IPR006616">
    <property type="entry name" value="DM9_repeat"/>
</dbReference>
<dbReference type="AlphaFoldDB" id="A0A2A9NI96"/>
<dbReference type="PANTHER" id="PTHR34706:SF1">
    <property type="entry name" value="VWFA DOMAIN-CONTAINING PROTEIN"/>
    <property type="match status" value="1"/>
</dbReference>
<dbReference type="PANTHER" id="PTHR34706">
    <property type="entry name" value="SLR1338 PROTEIN"/>
    <property type="match status" value="1"/>
</dbReference>
<organism evidence="2 3">
    <name type="scientific">Amanita thiersii Skay4041</name>
    <dbReference type="NCBI Taxonomy" id="703135"/>
    <lineage>
        <taxon>Eukaryota</taxon>
        <taxon>Fungi</taxon>
        <taxon>Dikarya</taxon>
        <taxon>Basidiomycota</taxon>
        <taxon>Agaricomycotina</taxon>
        <taxon>Agaricomycetes</taxon>
        <taxon>Agaricomycetidae</taxon>
        <taxon>Agaricales</taxon>
        <taxon>Pluteineae</taxon>
        <taxon>Amanitaceae</taxon>
        <taxon>Amanita</taxon>
    </lineage>
</organism>
<dbReference type="Gene3D" id="3.40.50.410">
    <property type="entry name" value="von Willebrand factor, type A domain"/>
    <property type="match status" value="1"/>
</dbReference>
<gene>
    <name evidence="2" type="ORF">AMATHDRAFT_146821</name>
</gene>
<dbReference type="EMBL" id="KZ302019">
    <property type="protein sequence ID" value="PFH49798.1"/>
    <property type="molecule type" value="Genomic_DNA"/>
</dbReference>
<name>A0A2A9NI96_9AGAR</name>
<evidence type="ECO:0000313" key="3">
    <source>
        <dbReference type="Proteomes" id="UP000242287"/>
    </source>
</evidence>
<dbReference type="SUPFAM" id="SSF53300">
    <property type="entry name" value="vWA-like"/>
    <property type="match status" value="1"/>
</dbReference>
<feature type="domain" description="VWFA" evidence="1">
    <location>
        <begin position="161"/>
        <end position="353"/>
    </location>
</feature>
<proteinExistence type="predicted"/>
<dbReference type="STRING" id="703135.A0A2A9NI96"/>
<keyword evidence="3" id="KW-1185">Reference proteome</keyword>
<dbReference type="PROSITE" id="PS50234">
    <property type="entry name" value="VWFA"/>
    <property type="match status" value="1"/>
</dbReference>
<dbReference type="OrthoDB" id="2142040at2759"/>
<dbReference type="InterPro" id="IPR036465">
    <property type="entry name" value="vWFA_dom_sf"/>
</dbReference>
<accession>A0A2A9NI96</accession>
<evidence type="ECO:0000313" key="2">
    <source>
        <dbReference type="EMBL" id="PFH49798.1"/>
    </source>
</evidence>